<protein>
    <submittedName>
        <fullName evidence="1">Uncharacterized protein</fullName>
    </submittedName>
</protein>
<organism evidence="1">
    <name type="scientific">uncultured marine virus</name>
    <dbReference type="NCBI Taxonomy" id="186617"/>
    <lineage>
        <taxon>Viruses</taxon>
        <taxon>environmental samples</taxon>
    </lineage>
</organism>
<reference evidence="1" key="2">
    <citation type="submission" date="2015-03" db="EMBL/GenBank/DDBJ databases">
        <authorList>
            <person name="Chow C.-E.T."/>
            <person name="Winget D.M."/>
            <person name="White R.A.III."/>
            <person name="Hallam S.J."/>
            <person name="Suttle C.A."/>
        </authorList>
    </citation>
    <scope>NUCLEOTIDE SEQUENCE</scope>
    <source>
        <strain evidence="1">Anoxic3_9</strain>
    </source>
</reference>
<proteinExistence type="predicted"/>
<name>A0A0F7L675_9VIRU</name>
<dbReference type="EMBL" id="KR029584">
    <property type="protein sequence ID" value="AKH46521.1"/>
    <property type="molecule type" value="Genomic_DNA"/>
</dbReference>
<accession>A0A0F7L675</accession>
<evidence type="ECO:0000313" key="1">
    <source>
        <dbReference type="EMBL" id="AKH46521.1"/>
    </source>
</evidence>
<reference evidence="1" key="1">
    <citation type="journal article" date="2015" name="Front. Microbiol.">
        <title>Combining genomic sequencing methods to explore viral diversity and reveal potential virus-host interactions.</title>
        <authorList>
            <person name="Chow C.E."/>
            <person name="Winget D.M."/>
            <person name="White R.A.III."/>
            <person name="Hallam S.J."/>
            <person name="Suttle C.A."/>
        </authorList>
    </citation>
    <scope>NUCLEOTIDE SEQUENCE</scope>
    <source>
        <strain evidence="1">Anoxic3_9</strain>
    </source>
</reference>
<sequence>MYPRAWPIISSSENPVYSLMSSLKLLSQESTTQSSTRPPLTALSAIKESRFKWVTTSLSCFRWPTIIDVSHQTEKPCSLAFLQS</sequence>